<feature type="region of interest" description="Disordered" evidence="1">
    <location>
        <begin position="418"/>
        <end position="450"/>
    </location>
</feature>
<dbReference type="OrthoDB" id="6369020at2759"/>
<keyword evidence="3" id="KW-1185">Reference proteome</keyword>
<evidence type="ECO:0000256" key="1">
    <source>
        <dbReference type="SAM" id="MobiDB-lite"/>
    </source>
</evidence>
<accession>A0A1D2NLY4</accession>
<gene>
    <name evidence="2" type="ORF">Ocin01_00390</name>
</gene>
<dbReference type="EMBL" id="LJIJ01000008">
    <property type="protein sequence ID" value="ODN06274.1"/>
    <property type="molecule type" value="Genomic_DNA"/>
</dbReference>
<feature type="region of interest" description="Disordered" evidence="1">
    <location>
        <begin position="276"/>
        <end position="342"/>
    </location>
</feature>
<dbReference type="Proteomes" id="UP000094527">
    <property type="component" value="Unassembled WGS sequence"/>
</dbReference>
<evidence type="ECO:0000313" key="2">
    <source>
        <dbReference type="EMBL" id="ODN06274.1"/>
    </source>
</evidence>
<feature type="compositionally biased region" description="Low complexity" evidence="1">
    <location>
        <begin position="279"/>
        <end position="292"/>
    </location>
</feature>
<dbReference type="AlphaFoldDB" id="A0A1D2NLY4"/>
<name>A0A1D2NLY4_ORCCI</name>
<organism evidence="2 3">
    <name type="scientific">Orchesella cincta</name>
    <name type="common">Springtail</name>
    <name type="synonym">Podura cincta</name>
    <dbReference type="NCBI Taxonomy" id="48709"/>
    <lineage>
        <taxon>Eukaryota</taxon>
        <taxon>Metazoa</taxon>
        <taxon>Ecdysozoa</taxon>
        <taxon>Arthropoda</taxon>
        <taxon>Hexapoda</taxon>
        <taxon>Collembola</taxon>
        <taxon>Entomobryomorpha</taxon>
        <taxon>Entomobryoidea</taxon>
        <taxon>Orchesellidae</taxon>
        <taxon>Orchesellinae</taxon>
        <taxon>Orchesella</taxon>
    </lineage>
</organism>
<proteinExistence type="predicted"/>
<feature type="compositionally biased region" description="Low complexity" evidence="1">
    <location>
        <begin position="305"/>
        <end position="337"/>
    </location>
</feature>
<sequence>MCVSFDCVTTTIICQACSILNRSVATLFSRFVLTNADDIPFTLHWPITNVLLWCQVTEGLITLLILLTVDSIVPTWIFNRGKKCSKKSSMQHYQPNLTNVTDVNMTLTTSDMKQPKNFTRPYPLNNSRNAIMINTSCLPIGQPPQVDFKTNKFPITNGSLFASLTAAAAAKGNKAISRGGGGILQLDNATDTTLSEHPSNIYVSLTNDFDSFASFDKVFTGDEDEESRQSYHLRCASVTTVANDDFEFHTTANGLPMSYPSPAPTYSQATYVMHKGNQHHPSSSASSVTPSHQQHHQPPHNMAIQQQLQLPSTSTSGFSNPSSSRTSHNHGSSSSASQQFTLESNFSLRNKLPSSRNILMRERPATSAAMVAASGSSVPHSQQLTSLSMNDLDLIEEMQPMSSADLRNMPTTSEEYKQHHHHQQPRLYRKRPRFQQHPQNGGGGTRRRIQDSNVLFSMPNRRVLSLECLSPPKNQTDSPFFDISYLDTGDLCLVKQGGDGSRCIFVTDFL</sequence>
<protein>
    <submittedName>
        <fullName evidence="2">Uncharacterized protein</fullName>
    </submittedName>
</protein>
<feature type="compositionally biased region" description="Basic residues" evidence="1">
    <location>
        <begin position="418"/>
        <end position="434"/>
    </location>
</feature>
<reference evidence="2 3" key="1">
    <citation type="journal article" date="2016" name="Genome Biol. Evol.">
        <title>Gene Family Evolution Reflects Adaptation to Soil Environmental Stressors in the Genome of the Collembolan Orchesella cincta.</title>
        <authorList>
            <person name="Faddeeva-Vakhrusheva A."/>
            <person name="Derks M.F."/>
            <person name="Anvar S.Y."/>
            <person name="Agamennone V."/>
            <person name="Suring W."/>
            <person name="Smit S."/>
            <person name="van Straalen N.M."/>
            <person name="Roelofs D."/>
        </authorList>
    </citation>
    <scope>NUCLEOTIDE SEQUENCE [LARGE SCALE GENOMIC DNA]</scope>
    <source>
        <tissue evidence="2">Mixed pool</tissue>
    </source>
</reference>
<comment type="caution">
    <text evidence="2">The sequence shown here is derived from an EMBL/GenBank/DDBJ whole genome shotgun (WGS) entry which is preliminary data.</text>
</comment>
<evidence type="ECO:0000313" key="3">
    <source>
        <dbReference type="Proteomes" id="UP000094527"/>
    </source>
</evidence>